<keyword evidence="3 5" id="KW-1133">Transmembrane helix</keyword>
<dbReference type="GeneID" id="106472431"/>
<proteinExistence type="predicted"/>
<feature type="transmembrane region" description="Helical" evidence="5">
    <location>
        <begin position="169"/>
        <end position="193"/>
    </location>
</feature>
<name>A0ABM1BTU4_LIMPO</name>
<dbReference type="Gene3D" id="1.20.1250.20">
    <property type="entry name" value="MFS general substrate transporter like domains"/>
    <property type="match status" value="1"/>
</dbReference>
<reference evidence="8" key="1">
    <citation type="submission" date="2025-08" db="UniProtKB">
        <authorList>
            <consortium name="RefSeq"/>
        </authorList>
    </citation>
    <scope>IDENTIFICATION</scope>
    <source>
        <tissue evidence="8">Muscle</tissue>
    </source>
</reference>
<dbReference type="PANTHER" id="PTHR11662">
    <property type="entry name" value="SOLUTE CARRIER FAMILY 17"/>
    <property type="match status" value="1"/>
</dbReference>
<feature type="transmembrane region" description="Helical" evidence="5">
    <location>
        <begin position="200"/>
        <end position="219"/>
    </location>
</feature>
<feature type="domain" description="Major facilitator superfamily (MFS) profile" evidence="6">
    <location>
        <begin position="36"/>
        <end position="288"/>
    </location>
</feature>
<accession>A0ABM1BTU4</accession>
<dbReference type="Pfam" id="PF07690">
    <property type="entry name" value="MFS_1"/>
    <property type="match status" value="1"/>
</dbReference>
<dbReference type="PROSITE" id="PS50850">
    <property type="entry name" value="MFS"/>
    <property type="match status" value="1"/>
</dbReference>
<evidence type="ECO:0000259" key="6">
    <source>
        <dbReference type="PROSITE" id="PS50850"/>
    </source>
</evidence>
<gene>
    <name evidence="8" type="primary">LOC106472431</name>
</gene>
<dbReference type="InterPro" id="IPR050382">
    <property type="entry name" value="MFS_Na/Anion_cotransporter"/>
</dbReference>
<evidence type="ECO:0000256" key="3">
    <source>
        <dbReference type="ARBA" id="ARBA00022989"/>
    </source>
</evidence>
<evidence type="ECO:0000313" key="8">
    <source>
        <dbReference type="RefSeq" id="XP_013788533.2"/>
    </source>
</evidence>
<evidence type="ECO:0000256" key="2">
    <source>
        <dbReference type="ARBA" id="ARBA00022692"/>
    </source>
</evidence>
<evidence type="ECO:0000256" key="4">
    <source>
        <dbReference type="ARBA" id="ARBA00023136"/>
    </source>
</evidence>
<dbReference type="InterPro" id="IPR011701">
    <property type="entry name" value="MFS"/>
</dbReference>
<feature type="non-terminal residue" evidence="8">
    <location>
        <position position="288"/>
    </location>
</feature>
<dbReference type="PANTHER" id="PTHR11662:SF279">
    <property type="entry name" value="VOLTAGE-GATED PURINE NUCLEOTIDE UNIPORTER SLC17A9"/>
    <property type="match status" value="1"/>
</dbReference>
<dbReference type="Proteomes" id="UP000694941">
    <property type="component" value="Unplaced"/>
</dbReference>
<protein>
    <submittedName>
        <fullName evidence="8">Solute carrier family 17 member 9-like</fullName>
    </submittedName>
</protein>
<keyword evidence="7" id="KW-1185">Reference proteome</keyword>
<dbReference type="RefSeq" id="XP_013788533.2">
    <property type="nucleotide sequence ID" value="XM_013933079.2"/>
</dbReference>
<keyword evidence="2 5" id="KW-0812">Transmembrane</keyword>
<feature type="transmembrane region" description="Helical" evidence="5">
    <location>
        <begin position="36"/>
        <end position="62"/>
    </location>
</feature>
<evidence type="ECO:0000256" key="1">
    <source>
        <dbReference type="ARBA" id="ARBA00004141"/>
    </source>
</evidence>
<dbReference type="SUPFAM" id="SSF103473">
    <property type="entry name" value="MFS general substrate transporter"/>
    <property type="match status" value="1"/>
</dbReference>
<keyword evidence="4 5" id="KW-0472">Membrane</keyword>
<dbReference type="InterPro" id="IPR020846">
    <property type="entry name" value="MFS_dom"/>
</dbReference>
<organism evidence="7 8">
    <name type="scientific">Limulus polyphemus</name>
    <name type="common">Atlantic horseshoe crab</name>
    <dbReference type="NCBI Taxonomy" id="6850"/>
    <lineage>
        <taxon>Eukaryota</taxon>
        <taxon>Metazoa</taxon>
        <taxon>Ecdysozoa</taxon>
        <taxon>Arthropoda</taxon>
        <taxon>Chelicerata</taxon>
        <taxon>Merostomata</taxon>
        <taxon>Xiphosura</taxon>
        <taxon>Limulidae</taxon>
        <taxon>Limulus</taxon>
    </lineage>
</organism>
<evidence type="ECO:0000256" key="5">
    <source>
        <dbReference type="SAM" id="Phobius"/>
    </source>
</evidence>
<sequence>MTAKHRLTEVELLAEDGECTCTSGSEEFWRKKEKRIWMATFLTGNLCLYAARSVLPVSVVAISKQYDWSKTDTGIVLSSFFWGYILTQVPGGYLSDHYGGETLLLVGTTAWSLLTFCLPETIWFSHRDAKGPGVFVILSRIATGAFQGFHYPALTSITVKYLPTSETTFFTSLISSGAILGCLLVGSLGSVIIEHYGWVYVFRFFGILGITWVIFLRYLSTTTISEQTSLVNQQTQKISTTTSLPWATLLKSRAFWAMLIAQITEDNCFYILISWLPVYFSENFPQGK</sequence>
<comment type="subcellular location">
    <subcellularLocation>
        <location evidence="1">Membrane</location>
        <topology evidence="1">Multi-pass membrane protein</topology>
    </subcellularLocation>
</comment>
<feature type="transmembrane region" description="Helical" evidence="5">
    <location>
        <begin position="74"/>
        <end position="91"/>
    </location>
</feature>
<evidence type="ECO:0000313" key="7">
    <source>
        <dbReference type="Proteomes" id="UP000694941"/>
    </source>
</evidence>
<feature type="transmembrane region" description="Helical" evidence="5">
    <location>
        <begin position="103"/>
        <end position="124"/>
    </location>
</feature>
<dbReference type="InterPro" id="IPR036259">
    <property type="entry name" value="MFS_trans_sf"/>
</dbReference>